<dbReference type="Pfam" id="PF06445">
    <property type="entry name" value="GyrI-like"/>
    <property type="match status" value="1"/>
</dbReference>
<dbReference type="SMART" id="SM00342">
    <property type="entry name" value="HTH_ARAC"/>
    <property type="match status" value="1"/>
</dbReference>
<protein>
    <submittedName>
        <fullName evidence="5">Transposon Tn10 TetD protein</fullName>
    </submittedName>
</protein>
<dbReference type="InterPro" id="IPR050908">
    <property type="entry name" value="SmbC-like"/>
</dbReference>
<dbReference type="Gene3D" id="3.20.80.10">
    <property type="entry name" value="Regulatory factor, effector binding domain"/>
    <property type="match status" value="1"/>
</dbReference>
<dbReference type="STRING" id="696762.PFRI_06090"/>
<keyword evidence="1" id="KW-0805">Transcription regulation</keyword>
<evidence type="ECO:0000256" key="2">
    <source>
        <dbReference type="ARBA" id="ARBA00023125"/>
    </source>
</evidence>
<gene>
    <name evidence="5" type="primary">tetD</name>
    <name evidence="5" type="ORF">PFRI_06090</name>
</gene>
<dbReference type="RefSeq" id="WP_084649580.1">
    <property type="nucleotide sequence ID" value="NZ_MLCB01000054.1"/>
</dbReference>
<dbReference type="Gene3D" id="1.10.10.60">
    <property type="entry name" value="Homeodomain-like"/>
    <property type="match status" value="1"/>
</dbReference>
<dbReference type="SUPFAM" id="SSF55136">
    <property type="entry name" value="Probable bacterial effector-binding domain"/>
    <property type="match status" value="1"/>
</dbReference>
<evidence type="ECO:0000313" key="5">
    <source>
        <dbReference type="EMBL" id="OJI95140.1"/>
    </source>
</evidence>
<evidence type="ECO:0000259" key="4">
    <source>
        <dbReference type="PROSITE" id="PS01124"/>
    </source>
</evidence>
<accession>A0A1L9P0T0</accession>
<sequence length="284" mass="31440">MKTTEQSYRSRLERVTAYLHANLESDIGMDELSEVACLSSYHWHRIYTAMSGETVANTLRRLRLQRAADRLANSDMEIAKIAALAQYGSQDAFSRAFKEAYNDSPAAYRQRGSHAAFKAANTKADAQGFKVSVEHLSAVRCISVPHAGPYLQIDAAMAQLFGTLAQAELLGPQTQMQAIFYDDPDLVAENQLRSAACTPCSDDTEIPSGTKELLRPAGSYAKLEYTGPYADMKDAYRWLYGVWLPQSGYDISDHPGFESYLNSPVDTKPADLRSDIYLPIEVAS</sequence>
<comment type="caution">
    <text evidence="5">The sequence shown here is derived from an EMBL/GenBank/DDBJ whole genome shotgun (WGS) entry which is preliminary data.</text>
</comment>
<dbReference type="GO" id="GO:0043565">
    <property type="term" value="F:sequence-specific DNA binding"/>
    <property type="evidence" value="ECO:0007669"/>
    <property type="project" value="InterPro"/>
</dbReference>
<dbReference type="PANTHER" id="PTHR40055:SF1">
    <property type="entry name" value="TRANSCRIPTIONAL REGULATOR YGIV-RELATED"/>
    <property type="match status" value="1"/>
</dbReference>
<dbReference type="Pfam" id="PF12833">
    <property type="entry name" value="HTH_18"/>
    <property type="match status" value="1"/>
</dbReference>
<dbReference type="SMART" id="SM00871">
    <property type="entry name" value="AraC_E_bind"/>
    <property type="match status" value="1"/>
</dbReference>
<evidence type="ECO:0000256" key="1">
    <source>
        <dbReference type="ARBA" id="ARBA00023015"/>
    </source>
</evidence>
<dbReference type="OrthoDB" id="9816011at2"/>
<dbReference type="InterPro" id="IPR018062">
    <property type="entry name" value="HTH_AraC-typ_CS"/>
</dbReference>
<feature type="domain" description="HTH araC/xylS-type" evidence="4">
    <location>
        <begin position="13"/>
        <end position="111"/>
    </location>
</feature>
<dbReference type="InterPro" id="IPR011256">
    <property type="entry name" value="Reg_factor_effector_dom_sf"/>
</dbReference>
<organism evidence="5 6">
    <name type="scientific">Planktotalea frisia</name>
    <dbReference type="NCBI Taxonomy" id="696762"/>
    <lineage>
        <taxon>Bacteria</taxon>
        <taxon>Pseudomonadati</taxon>
        <taxon>Pseudomonadota</taxon>
        <taxon>Alphaproteobacteria</taxon>
        <taxon>Rhodobacterales</taxon>
        <taxon>Paracoccaceae</taxon>
        <taxon>Planktotalea</taxon>
    </lineage>
</organism>
<dbReference type="Proteomes" id="UP000184514">
    <property type="component" value="Unassembled WGS sequence"/>
</dbReference>
<dbReference type="InterPro" id="IPR018060">
    <property type="entry name" value="HTH_AraC"/>
</dbReference>
<dbReference type="SUPFAM" id="SSF46689">
    <property type="entry name" value="Homeodomain-like"/>
    <property type="match status" value="2"/>
</dbReference>
<proteinExistence type="predicted"/>
<dbReference type="EMBL" id="MLCB01000054">
    <property type="protein sequence ID" value="OJI95140.1"/>
    <property type="molecule type" value="Genomic_DNA"/>
</dbReference>
<dbReference type="AlphaFoldDB" id="A0A1L9P0T0"/>
<dbReference type="PROSITE" id="PS01124">
    <property type="entry name" value="HTH_ARAC_FAMILY_2"/>
    <property type="match status" value="1"/>
</dbReference>
<dbReference type="InterPro" id="IPR010499">
    <property type="entry name" value="AraC_E-bd"/>
</dbReference>
<keyword evidence="3" id="KW-0804">Transcription</keyword>
<name>A0A1L9P0T0_9RHOB</name>
<dbReference type="PROSITE" id="PS00041">
    <property type="entry name" value="HTH_ARAC_FAMILY_1"/>
    <property type="match status" value="1"/>
</dbReference>
<keyword evidence="2" id="KW-0238">DNA-binding</keyword>
<dbReference type="InterPro" id="IPR029442">
    <property type="entry name" value="GyrI-like"/>
</dbReference>
<evidence type="ECO:0000256" key="3">
    <source>
        <dbReference type="ARBA" id="ARBA00023163"/>
    </source>
</evidence>
<dbReference type="InterPro" id="IPR009057">
    <property type="entry name" value="Homeodomain-like_sf"/>
</dbReference>
<evidence type="ECO:0000313" key="6">
    <source>
        <dbReference type="Proteomes" id="UP000184514"/>
    </source>
</evidence>
<dbReference type="GO" id="GO:0003700">
    <property type="term" value="F:DNA-binding transcription factor activity"/>
    <property type="evidence" value="ECO:0007669"/>
    <property type="project" value="InterPro"/>
</dbReference>
<keyword evidence="6" id="KW-1185">Reference proteome</keyword>
<reference evidence="5 6" key="1">
    <citation type="submission" date="2016-10" db="EMBL/GenBank/DDBJ databases">
        <title>Genome sequence of Planktotalea frisia SH6-1.</title>
        <authorList>
            <person name="Poehlein A."/>
            <person name="Bakenhus I."/>
            <person name="Voget S."/>
            <person name="Brinkhoff T."/>
            <person name="Simon M."/>
        </authorList>
    </citation>
    <scope>NUCLEOTIDE SEQUENCE [LARGE SCALE GENOMIC DNA]</scope>
    <source>
        <strain evidence="5 6">SH6-1</strain>
    </source>
</reference>
<dbReference type="PANTHER" id="PTHR40055">
    <property type="entry name" value="TRANSCRIPTIONAL REGULATOR YGIV-RELATED"/>
    <property type="match status" value="1"/>
</dbReference>